<feature type="site" description="Essential for prephenate dehydratase activity" evidence="9">
    <location>
        <position position="191"/>
    </location>
</feature>
<dbReference type="PROSITE" id="PS51671">
    <property type="entry name" value="ACT"/>
    <property type="match status" value="1"/>
</dbReference>
<evidence type="ECO:0000313" key="14">
    <source>
        <dbReference type="Proteomes" id="UP000275925"/>
    </source>
</evidence>
<evidence type="ECO:0000256" key="4">
    <source>
        <dbReference type="ARBA" id="ARBA00022605"/>
    </source>
</evidence>
<evidence type="ECO:0000256" key="5">
    <source>
        <dbReference type="ARBA" id="ARBA00023141"/>
    </source>
</evidence>
<evidence type="ECO:0000313" key="13">
    <source>
        <dbReference type="EMBL" id="GBR76064.1"/>
    </source>
</evidence>
<dbReference type="InterPro" id="IPR002912">
    <property type="entry name" value="ACT_dom"/>
</dbReference>
<keyword evidence="5 10" id="KW-0057">Aromatic amino acid biosynthesis</keyword>
<gene>
    <name evidence="10 13" type="primary">pheA</name>
    <name evidence="13" type="ORF">NO2_0675</name>
</gene>
<dbReference type="AlphaFoldDB" id="A0A388TGX2"/>
<sequence>MAELIAYLGPAGSYSEQAAVKYAPRLEKIQLEKIKDIMRSVSLGVPAGLCGIVPIENMLAGGVDDTLDSFLNRRYPVGDTLDKLAESKNIFIISEIDVRVNHVLMALPGVKDTDIRCIYSHAQALAQCKDFLEEKFPQAEIFSAFSTSWAAQYIEEKKLLNFAAIGAKFAARKYNLAVLHEDIAKQKNNVTRFVVLGKGIKYPPRDAITSFVFSCRQDKPGGLHEILGCLAREKINMTKIESRPSKAAMGDYIFFIDIGGTPQNEKVYAALRNIEKHSAPDSFRILGVYQRRR</sequence>
<dbReference type="GO" id="GO:0005737">
    <property type="term" value="C:cytoplasm"/>
    <property type="evidence" value="ECO:0007669"/>
    <property type="project" value="TreeGrafter"/>
</dbReference>
<comment type="pathway">
    <text evidence="1 10">Amino-acid biosynthesis; L-phenylalanine biosynthesis; phenylpyruvate from prephenate: step 1/1.</text>
</comment>
<feature type="domain" description="ACT" evidence="12">
    <location>
        <begin position="211"/>
        <end position="290"/>
    </location>
</feature>
<dbReference type="Proteomes" id="UP000275925">
    <property type="component" value="Unassembled WGS sequence"/>
</dbReference>
<dbReference type="Gene3D" id="3.40.190.10">
    <property type="entry name" value="Periplasmic binding protein-like II"/>
    <property type="match status" value="2"/>
</dbReference>
<dbReference type="Pfam" id="PF00800">
    <property type="entry name" value="PDT"/>
    <property type="match status" value="1"/>
</dbReference>
<dbReference type="PIRSF" id="PIRSF001500">
    <property type="entry name" value="Chor_mut_pdt_Ppr"/>
    <property type="match status" value="1"/>
</dbReference>
<evidence type="ECO:0000259" key="12">
    <source>
        <dbReference type="PROSITE" id="PS51671"/>
    </source>
</evidence>
<evidence type="ECO:0000256" key="10">
    <source>
        <dbReference type="RuleBase" id="RU361254"/>
    </source>
</evidence>
<dbReference type="SUPFAM" id="SSF53850">
    <property type="entry name" value="Periplasmic binding protein-like II"/>
    <property type="match status" value="1"/>
</dbReference>
<dbReference type="PANTHER" id="PTHR21022:SF19">
    <property type="entry name" value="PREPHENATE DEHYDRATASE-RELATED"/>
    <property type="match status" value="1"/>
</dbReference>
<dbReference type="GO" id="GO:0009094">
    <property type="term" value="P:L-phenylalanine biosynthetic process"/>
    <property type="evidence" value="ECO:0007669"/>
    <property type="project" value="UniProtKB-UniPathway"/>
</dbReference>
<dbReference type="EMBL" id="BGZO01000014">
    <property type="protein sequence ID" value="GBR76064.1"/>
    <property type="molecule type" value="Genomic_DNA"/>
</dbReference>
<dbReference type="PROSITE" id="PS00858">
    <property type="entry name" value="PREPHENATE_DEHYDR_2"/>
    <property type="match status" value="1"/>
</dbReference>
<keyword evidence="4 10" id="KW-0028">Amino-acid biosynthesis</keyword>
<comment type="catalytic activity">
    <reaction evidence="8 10">
        <text>prephenate + H(+) = 3-phenylpyruvate + CO2 + H2O</text>
        <dbReference type="Rhea" id="RHEA:21648"/>
        <dbReference type="ChEBI" id="CHEBI:15377"/>
        <dbReference type="ChEBI" id="CHEBI:15378"/>
        <dbReference type="ChEBI" id="CHEBI:16526"/>
        <dbReference type="ChEBI" id="CHEBI:18005"/>
        <dbReference type="ChEBI" id="CHEBI:29934"/>
        <dbReference type="EC" id="4.2.1.51"/>
    </reaction>
</comment>
<dbReference type="Pfam" id="PF01842">
    <property type="entry name" value="ACT"/>
    <property type="match status" value="1"/>
</dbReference>
<dbReference type="PANTHER" id="PTHR21022">
    <property type="entry name" value="PREPHENATE DEHYDRATASE P PROTEIN"/>
    <property type="match status" value="1"/>
</dbReference>
<evidence type="ECO:0000256" key="3">
    <source>
        <dbReference type="ARBA" id="ARBA00021872"/>
    </source>
</evidence>
<keyword evidence="6 10" id="KW-0584">Phenylalanine biosynthesis</keyword>
<evidence type="ECO:0000256" key="6">
    <source>
        <dbReference type="ARBA" id="ARBA00023222"/>
    </source>
</evidence>
<evidence type="ECO:0000256" key="2">
    <source>
        <dbReference type="ARBA" id="ARBA00013147"/>
    </source>
</evidence>
<dbReference type="InterPro" id="IPR045865">
    <property type="entry name" value="ACT-like_dom_sf"/>
</dbReference>
<dbReference type="InterPro" id="IPR018528">
    <property type="entry name" value="Preph_deHydtase_CS"/>
</dbReference>
<accession>A0A388TGX2</accession>
<comment type="caution">
    <text evidence="13">The sequence shown here is derived from an EMBL/GenBank/DDBJ whole genome shotgun (WGS) entry which is preliminary data.</text>
</comment>
<dbReference type="EC" id="4.2.1.51" evidence="2 10"/>
<dbReference type="InterPro" id="IPR008242">
    <property type="entry name" value="Chor_mutase/pphenate_deHydtase"/>
</dbReference>
<keyword evidence="7 10" id="KW-0456">Lyase</keyword>
<dbReference type="NCBIfam" id="NF008865">
    <property type="entry name" value="PRK11898.1"/>
    <property type="match status" value="1"/>
</dbReference>
<name>A0A388TGX2_9BACT</name>
<reference evidence="13 14" key="1">
    <citation type="journal article" date="2019" name="ISME J.">
        <title>Genome analyses of uncultured TG2/ZB3 bacteria in 'Margulisbacteria' specifically attached to ectosymbiotic spirochetes of protists in the termite gut.</title>
        <authorList>
            <person name="Utami Y.D."/>
            <person name="Kuwahara H."/>
            <person name="Igai K."/>
            <person name="Murakami T."/>
            <person name="Sugaya K."/>
            <person name="Morikawa T."/>
            <person name="Nagura Y."/>
            <person name="Yuki M."/>
            <person name="Deevong P."/>
            <person name="Inoue T."/>
            <person name="Kihara K."/>
            <person name="Lo N."/>
            <person name="Yamada A."/>
            <person name="Ohkuma M."/>
            <person name="Hongoh Y."/>
        </authorList>
    </citation>
    <scope>NUCLEOTIDE SEQUENCE [LARGE SCALE GENOMIC DNA]</scope>
    <source>
        <strain evidence="13">NkOx7-02</strain>
    </source>
</reference>
<organism evidence="13 14">
    <name type="scientific">Candidatus Termititenax persephonae</name>
    <dbReference type="NCBI Taxonomy" id="2218525"/>
    <lineage>
        <taxon>Bacteria</taxon>
        <taxon>Bacillati</taxon>
        <taxon>Candidatus Margulisiibacteriota</taxon>
        <taxon>Candidatus Termititenacia</taxon>
        <taxon>Candidatus Termititenacales</taxon>
        <taxon>Candidatus Termititenacaceae</taxon>
        <taxon>Candidatus Termititenax</taxon>
    </lineage>
</organism>
<evidence type="ECO:0000256" key="7">
    <source>
        <dbReference type="ARBA" id="ARBA00023239"/>
    </source>
</evidence>
<dbReference type="GO" id="GO:0004664">
    <property type="term" value="F:prephenate dehydratase activity"/>
    <property type="evidence" value="ECO:0007669"/>
    <property type="project" value="UniProtKB-UniRule"/>
</dbReference>
<dbReference type="UniPathway" id="UPA00121">
    <property type="reaction ID" value="UER00345"/>
</dbReference>
<proteinExistence type="predicted"/>
<dbReference type="PROSITE" id="PS51171">
    <property type="entry name" value="PREPHENATE_DEHYDR_3"/>
    <property type="match status" value="1"/>
</dbReference>
<evidence type="ECO:0000256" key="1">
    <source>
        <dbReference type="ARBA" id="ARBA00004741"/>
    </source>
</evidence>
<evidence type="ECO:0000259" key="11">
    <source>
        <dbReference type="PROSITE" id="PS51171"/>
    </source>
</evidence>
<dbReference type="Gene3D" id="3.30.70.260">
    <property type="match status" value="1"/>
</dbReference>
<feature type="domain" description="Prephenate dehydratase" evidence="11">
    <location>
        <begin position="4"/>
        <end position="198"/>
    </location>
</feature>
<dbReference type="SUPFAM" id="SSF55021">
    <property type="entry name" value="ACT-like"/>
    <property type="match status" value="1"/>
</dbReference>
<keyword evidence="14" id="KW-1185">Reference proteome</keyword>
<evidence type="ECO:0000256" key="8">
    <source>
        <dbReference type="ARBA" id="ARBA00047848"/>
    </source>
</evidence>
<protein>
    <recommendedName>
        <fullName evidence="3 10">Prephenate dehydratase</fullName>
        <shortName evidence="10">PDT</shortName>
        <ecNumber evidence="2 10">4.2.1.51</ecNumber>
    </recommendedName>
</protein>
<dbReference type="InterPro" id="IPR001086">
    <property type="entry name" value="Preph_deHydtase"/>
</dbReference>
<dbReference type="CDD" id="cd04905">
    <property type="entry name" value="ACT_CM-PDT"/>
    <property type="match status" value="1"/>
</dbReference>
<evidence type="ECO:0000256" key="9">
    <source>
        <dbReference type="PIRSR" id="PIRSR001500-2"/>
    </source>
</evidence>
<dbReference type="CDD" id="cd13532">
    <property type="entry name" value="PBP2_PDT_like"/>
    <property type="match status" value="1"/>
</dbReference>